<feature type="compositionally biased region" description="Basic and acidic residues" evidence="1">
    <location>
        <begin position="1"/>
        <end position="10"/>
    </location>
</feature>
<name>A0A383AWL5_9ZZZZ</name>
<evidence type="ECO:0000313" key="2">
    <source>
        <dbReference type="EMBL" id="SVE11930.1"/>
    </source>
</evidence>
<dbReference type="AntiFam" id="ANF00012">
    <property type="entry name" value="tRNA translation"/>
</dbReference>
<feature type="non-terminal residue" evidence="2">
    <location>
        <position position="47"/>
    </location>
</feature>
<dbReference type="EMBL" id="UINC01195383">
    <property type="protein sequence ID" value="SVE11930.1"/>
    <property type="molecule type" value="Genomic_DNA"/>
</dbReference>
<dbReference type="AlphaFoldDB" id="A0A383AWL5"/>
<reference evidence="2" key="1">
    <citation type="submission" date="2018-05" db="EMBL/GenBank/DDBJ databases">
        <authorList>
            <person name="Lanie J.A."/>
            <person name="Ng W.-L."/>
            <person name="Kazmierczak K.M."/>
            <person name="Andrzejewski T.M."/>
            <person name="Davidsen T.M."/>
            <person name="Wayne K.J."/>
            <person name="Tettelin H."/>
            <person name="Glass J.I."/>
            <person name="Rusch D."/>
            <person name="Podicherti R."/>
            <person name="Tsui H.-C.T."/>
            <person name="Winkler M.E."/>
        </authorList>
    </citation>
    <scope>NUCLEOTIDE SEQUENCE</scope>
</reference>
<protein>
    <submittedName>
        <fullName evidence="2">Uncharacterized protein</fullName>
    </submittedName>
</protein>
<organism evidence="2">
    <name type="scientific">marine metagenome</name>
    <dbReference type="NCBI Taxonomy" id="408172"/>
    <lineage>
        <taxon>unclassified sequences</taxon>
        <taxon>metagenomes</taxon>
        <taxon>ecological metagenomes</taxon>
    </lineage>
</organism>
<evidence type="ECO:0000256" key="1">
    <source>
        <dbReference type="SAM" id="MobiDB-lite"/>
    </source>
</evidence>
<sequence>MDRPKSEHKQYRQGILNPRGDPCRSANAPGRIRTCDLRIRSPLLYPT</sequence>
<accession>A0A383AWL5</accession>
<proteinExistence type="predicted"/>
<gene>
    <name evidence="2" type="ORF">METZ01_LOCUS464784</name>
</gene>
<feature type="region of interest" description="Disordered" evidence="1">
    <location>
        <begin position="1"/>
        <end position="29"/>
    </location>
</feature>